<evidence type="ECO:0000313" key="5">
    <source>
        <dbReference type="EMBL" id="OUS16847.1"/>
    </source>
</evidence>
<dbReference type="InterPro" id="IPR036770">
    <property type="entry name" value="Ankyrin_rpt-contain_sf"/>
</dbReference>
<keyword evidence="2 3" id="KW-0040">ANK repeat</keyword>
<proteinExistence type="predicted"/>
<evidence type="ECO:0000256" key="3">
    <source>
        <dbReference type="PROSITE-ProRule" id="PRU00023"/>
    </source>
</evidence>
<dbReference type="RefSeq" id="WP_303686356.1">
    <property type="nucleotide sequence ID" value="NZ_CAJXYO010000001.1"/>
</dbReference>
<dbReference type="SUPFAM" id="SSF48403">
    <property type="entry name" value="Ankyrin repeat"/>
    <property type="match status" value="2"/>
</dbReference>
<accession>A0A1Z8B2N1</accession>
<evidence type="ECO:0000256" key="1">
    <source>
        <dbReference type="ARBA" id="ARBA00022737"/>
    </source>
</evidence>
<evidence type="ECO:0000256" key="4">
    <source>
        <dbReference type="SAM" id="SignalP"/>
    </source>
</evidence>
<feature type="repeat" description="ANK" evidence="3">
    <location>
        <begin position="404"/>
        <end position="436"/>
    </location>
</feature>
<evidence type="ECO:0000313" key="6">
    <source>
        <dbReference type="Proteomes" id="UP000196102"/>
    </source>
</evidence>
<feature type="repeat" description="ANK" evidence="3">
    <location>
        <begin position="193"/>
        <end position="225"/>
    </location>
</feature>
<feature type="repeat" description="ANK" evidence="3">
    <location>
        <begin position="331"/>
        <end position="363"/>
    </location>
</feature>
<protein>
    <submittedName>
        <fullName evidence="5">Uncharacterized protein</fullName>
    </submittedName>
</protein>
<dbReference type="PRINTS" id="PR01415">
    <property type="entry name" value="ANKYRIN"/>
</dbReference>
<sequence length="496" mass="54750">MKGLLTITLVLIASLFTVAQENKLHSSDFWAAKPDLNQVKTLIAEGHDPVALNQNAFDATVYAILRKADNDVIKYLLQMDGNSPNKKTHDSRIYLHWAAYSNNLEIVTYLLDAGASVTDLDSHGNTPLTFAANGGLKNVAIYEAFQSNGVDLTKEKNDNGANLLLLIASKLNNEKELNQFLSYGLSLDSKDKNGNNLFHYAVSKGNISFLKLLIERGVKYDALNKNGGNAILMASRGARGHQNSIELYQFLESLGIKVNVVGDNGRNPLHTIASRTKDIELVDYFLNYGVDVDLQDDRGRSPFMNAASRNSLEIIKHLHKHLTDINARDNNGQTALSMAVQGNSPKVVSYLIANNAATDVIDEKGNNLAYYLINSYRLKDVEKFETKFALLESKGVSMTAAQENGNTLLHFAVLKGDMSLIKRLSNIGIDVNVKNDEGMTALHLAAMKAKDDTIIKYLISQGADIQIKTDFEESVYDLAIENEILVNKNIPLNFLK</sequence>
<comment type="caution">
    <text evidence="5">The sequence shown here is derived from an EMBL/GenBank/DDBJ whole genome shotgun (WGS) entry which is preliminary data.</text>
</comment>
<evidence type="ECO:0000256" key="2">
    <source>
        <dbReference type="ARBA" id="ARBA00023043"/>
    </source>
</evidence>
<feature type="chain" id="PRO_5012757920" evidence="4">
    <location>
        <begin position="20"/>
        <end position="496"/>
    </location>
</feature>
<dbReference type="PANTHER" id="PTHR24123:SF33">
    <property type="entry name" value="PROTEIN HOS4"/>
    <property type="match status" value="1"/>
</dbReference>
<reference evidence="6" key="1">
    <citation type="journal article" date="2017" name="Proc. Natl. Acad. Sci. U.S.A.">
        <title>Simulation of Deepwater Horizon oil plume reveals substrate specialization within a complex community of hydrocarbon-degraders.</title>
        <authorList>
            <person name="Hu P."/>
            <person name="Dubinsky E.A."/>
            <person name="Probst A.J."/>
            <person name="Wang J."/>
            <person name="Sieber C.M.K."/>
            <person name="Tom L.M."/>
            <person name="Gardinali P."/>
            <person name="Banfield J.F."/>
            <person name="Atlas R.M."/>
            <person name="Andersen G.L."/>
        </authorList>
    </citation>
    <scope>NUCLEOTIDE SEQUENCE [LARGE SCALE GENOMIC DNA]</scope>
</reference>
<name>A0A1Z8B2N1_9FLAO</name>
<dbReference type="InterPro" id="IPR051165">
    <property type="entry name" value="Multifunctional_ANK_Repeat"/>
</dbReference>
<organism evidence="5 6">
    <name type="scientific">Nonlabens dokdonensis</name>
    <dbReference type="NCBI Taxonomy" id="328515"/>
    <lineage>
        <taxon>Bacteria</taxon>
        <taxon>Pseudomonadati</taxon>
        <taxon>Bacteroidota</taxon>
        <taxon>Flavobacteriia</taxon>
        <taxon>Flavobacteriales</taxon>
        <taxon>Flavobacteriaceae</taxon>
        <taxon>Nonlabens</taxon>
    </lineage>
</organism>
<dbReference type="AlphaFoldDB" id="A0A1Z8B2N1"/>
<keyword evidence="1" id="KW-0677">Repeat</keyword>
<dbReference type="Pfam" id="PF12796">
    <property type="entry name" value="Ank_2"/>
    <property type="match status" value="4"/>
</dbReference>
<feature type="repeat" description="ANK" evidence="3">
    <location>
        <begin position="437"/>
        <end position="470"/>
    </location>
</feature>
<dbReference type="SMART" id="SM00248">
    <property type="entry name" value="ANK"/>
    <property type="match status" value="10"/>
</dbReference>
<feature type="repeat" description="ANK" evidence="3">
    <location>
        <begin position="298"/>
        <end position="330"/>
    </location>
</feature>
<dbReference type="EMBL" id="MAAX01000087">
    <property type="protein sequence ID" value="OUS16847.1"/>
    <property type="molecule type" value="Genomic_DNA"/>
</dbReference>
<feature type="repeat" description="ANK" evidence="3">
    <location>
        <begin position="264"/>
        <end position="297"/>
    </location>
</feature>
<dbReference type="Gene3D" id="1.25.40.20">
    <property type="entry name" value="Ankyrin repeat-containing domain"/>
    <property type="match status" value="3"/>
</dbReference>
<dbReference type="Proteomes" id="UP000196102">
    <property type="component" value="Unassembled WGS sequence"/>
</dbReference>
<dbReference type="PANTHER" id="PTHR24123">
    <property type="entry name" value="ANKYRIN REPEAT-CONTAINING"/>
    <property type="match status" value="1"/>
</dbReference>
<dbReference type="InterPro" id="IPR002110">
    <property type="entry name" value="Ankyrin_rpt"/>
</dbReference>
<gene>
    <name evidence="5" type="ORF">A9Q93_05300</name>
</gene>
<keyword evidence="4" id="KW-0732">Signal</keyword>
<feature type="signal peptide" evidence="4">
    <location>
        <begin position="1"/>
        <end position="19"/>
    </location>
</feature>
<dbReference type="PROSITE" id="PS50297">
    <property type="entry name" value="ANK_REP_REGION"/>
    <property type="match status" value="7"/>
</dbReference>
<feature type="repeat" description="ANK" evidence="3">
    <location>
        <begin position="90"/>
        <end position="122"/>
    </location>
</feature>
<dbReference type="PROSITE" id="PS50088">
    <property type="entry name" value="ANK_REPEAT"/>
    <property type="match status" value="7"/>
</dbReference>